<sequence>MGKSFHGNVVLNFRKDSLSEFGAYAEAYHEAGKLLVCRLDESEGYSDIQACPIVFLYRHALELYIKGIIIDGNNILSLLGKTPVVDTNDLGKHDLLPLIPAIKQVFTAIGWLTENKGTKEVEEVVEIIKCFNGLDSNSFSFRYPVNKKGLSILSENFILNVVEFAKKADPVFDLLDGAIVGLSEEWQTRADNAYENN</sequence>
<dbReference type="AlphaFoldDB" id="A0A1F4U2M3"/>
<comment type="caution">
    <text evidence="1">The sequence shown here is derived from an EMBL/GenBank/DDBJ whole genome shotgun (WGS) entry which is preliminary data.</text>
</comment>
<evidence type="ECO:0000313" key="2">
    <source>
        <dbReference type="Proteomes" id="UP000179242"/>
    </source>
</evidence>
<dbReference type="Proteomes" id="UP000179242">
    <property type="component" value="Unassembled WGS sequence"/>
</dbReference>
<accession>A0A1F4U2M3</accession>
<gene>
    <name evidence="1" type="ORF">A2438_07580</name>
</gene>
<organism evidence="1 2">
    <name type="scientific">candidate division WOR-1 bacterium RIFOXYC2_FULL_46_14</name>
    <dbReference type="NCBI Taxonomy" id="1802587"/>
    <lineage>
        <taxon>Bacteria</taxon>
        <taxon>Bacillati</taxon>
        <taxon>Saganbacteria</taxon>
    </lineage>
</organism>
<proteinExistence type="predicted"/>
<evidence type="ECO:0008006" key="3">
    <source>
        <dbReference type="Google" id="ProtNLM"/>
    </source>
</evidence>
<reference evidence="1 2" key="1">
    <citation type="journal article" date="2016" name="Nat. Commun.">
        <title>Thousands of microbial genomes shed light on interconnected biogeochemical processes in an aquifer system.</title>
        <authorList>
            <person name="Anantharaman K."/>
            <person name="Brown C.T."/>
            <person name="Hug L.A."/>
            <person name="Sharon I."/>
            <person name="Castelle C.J."/>
            <person name="Probst A.J."/>
            <person name="Thomas B.C."/>
            <person name="Singh A."/>
            <person name="Wilkins M.J."/>
            <person name="Karaoz U."/>
            <person name="Brodie E.L."/>
            <person name="Williams K.H."/>
            <person name="Hubbard S.S."/>
            <person name="Banfield J.F."/>
        </authorList>
    </citation>
    <scope>NUCLEOTIDE SEQUENCE [LARGE SCALE GENOMIC DNA]</scope>
</reference>
<protein>
    <recommendedName>
        <fullName evidence="3">HEPN domain-containing protein</fullName>
    </recommendedName>
</protein>
<dbReference type="EMBL" id="MEUJ01000012">
    <property type="protein sequence ID" value="OGC39225.1"/>
    <property type="molecule type" value="Genomic_DNA"/>
</dbReference>
<evidence type="ECO:0000313" key="1">
    <source>
        <dbReference type="EMBL" id="OGC39225.1"/>
    </source>
</evidence>
<name>A0A1F4U2M3_UNCSA</name>